<dbReference type="Pfam" id="PF18602">
    <property type="entry name" value="Rap1a"/>
    <property type="match status" value="1"/>
</dbReference>
<organism evidence="3 4">
    <name type="scientific">Thiocapsa roseopersicina</name>
    <dbReference type="NCBI Taxonomy" id="1058"/>
    <lineage>
        <taxon>Bacteria</taxon>
        <taxon>Pseudomonadati</taxon>
        <taxon>Pseudomonadota</taxon>
        <taxon>Gammaproteobacteria</taxon>
        <taxon>Chromatiales</taxon>
        <taxon>Chromatiaceae</taxon>
        <taxon>Thiocapsa</taxon>
    </lineage>
</organism>
<evidence type="ECO:0000313" key="3">
    <source>
        <dbReference type="EMBL" id="SDW02355.1"/>
    </source>
</evidence>
<gene>
    <name evidence="3" type="ORF">SAMN05421783_101121</name>
</gene>
<proteinExistence type="predicted"/>
<dbReference type="RefSeq" id="WP_093027092.1">
    <property type="nucleotide sequence ID" value="NZ_FNNZ01000001.1"/>
</dbReference>
<sequence length="136" mass="14655">MTRSYRQAPAMLAALLATAVFASPASAIQEADFQYDSTENLYRICSVAPDADGHLIASLACRAFLEATVQYHDGVTARNGLKRLVCYPQGATIEDAREAFVAWAQVNAGNKELMAEQPVKGVVRALASKYPCTGKK</sequence>
<dbReference type="AlphaFoldDB" id="A0A1H2Q5H8"/>
<keyword evidence="4" id="KW-1185">Reference proteome</keyword>
<dbReference type="Proteomes" id="UP000198816">
    <property type="component" value="Unassembled WGS sequence"/>
</dbReference>
<feature type="chain" id="PRO_5011501719" description="Rap1a immunity protein domain-containing protein" evidence="1">
    <location>
        <begin position="23"/>
        <end position="136"/>
    </location>
</feature>
<accession>A0A1H2Q5H8</accession>
<reference evidence="4" key="1">
    <citation type="submission" date="2016-10" db="EMBL/GenBank/DDBJ databases">
        <authorList>
            <person name="Varghese N."/>
            <person name="Submissions S."/>
        </authorList>
    </citation>
    <scope>NUCLEOTIDE SEQUENCE [LARGE SCALE GENOMIC DNA]</scope>
    <source>
        <strain evidence="4">DSM 217</strain>
    </source>
</reference>
<protein>
    <recommendedName>
        <fullName evidence="2">Rap1a immunity protein domain-containing protein</fullName>
    </recommendedName>
</protein>
<dbReference type="EMBL" id="FNNZ01000001">
    <property type="protein sequence ID" value="SDW02355.1"/>
    <property type="molecule type" value="Genomic_DNA"/>
</dbReference>
<evidence type="ECO:0000256" key="1">
    <source>
        <dbReference type="SAM" id="SignalP"/>
    </source>
</evidence>
<dbReference type="STRING" id="1058.SAMN05421783_101121"/>
<feature type="signal peptide" evidence="1">
    <location>
        <begin position="1"/>
        <end position="22"/>
    </location>
</feature>
<evidence type="ECO:0000313" key="4">
    <source>
        <dbReference type="Proteomes" id="UP000198816"/>
    </source>
</evidence>
<name>A0A1H2Q5H8_THIRO</name>
<dbReference type="OrthoDB" id="5770176at2"/>
<evidence type="ECO:0000259" key="2">
    <source>
        <dbReference type="Pfam" id="PF18602"/>
    </source>
</evidence>
<dbReference type="InterPro" id="IPR041238">
    <property type="entry name" value="Rap1a"/>
</dbReference>
<feature type="domain" description="Rap1a immunity protein" evidence="2">
    <location>
        <begin position="38"/>
        <end position="132"/>
    </location>
</feature>
<keyword evidence="1" id="KW-0732">Signal</keyword>